<dbReference type="EMBL" id="KV454011">
    <property type="protein sequence ID" value="ODV97523.1"/>
    <property type="molecule type" value="Genomic_DNA"/>
</dbReference>
<keyword evidence="3 6" id="KW-0813">Transport</keyword>
<dbReference type="GO" id="GO:0048203">
    <property type="term" value="P:vesicle targeting, trans-Golgi to endosome"/>
    <property type="evidence" value="ECO:0007669"/>
    <property type="project" value="EnsemblFungi"/>
</dbReference>
<evidence type="ECO:0000259" key="8">
    <source>
        <dbReference type="Pfam" id="PF01602"/>
    </source>
</evidence>
<dbReference type="OrthoDB" id="10254310at2759"/>
<dbReference type="InterPro" id="IPR011989">
    <property type="entry name" value="ARM-like"/>
</dbReference>
<evidence type="ECO:0000256" key="4">
    <source>
        <dbReference type="ARBA" id="ARBA00022927"/>
    </source>
</evidence>
<keyword evidence="4 6" id="KW-0653">Protein transport</keyword>
<gene>
    <name evidence="9" type="ORF">PACTADRAFT_37171</name>
</gene>
<dbReference type="InterPro" id="IPR002553">
    <property type="entry name" value="Clathrin/coatomer_adapt-like_N"/>
</dbReference>
<evidence type="ECO:0000313" key="10">
    <source>
        <dbReference type="Proteomes" id="UP000094236"/>
    </source>
</evidence>
<evidence type="ECO:0000256" key="6">
    <source>
        <dbReference type="PIRNR" id="PIRNR002291"/>
    </source>
</evidence>
<dbReference type="GO" id="GO:0005829">
    <property type="term" value="C:cytosol"/>
    <property type="evidence" value="ECO:0007669"/>
    <property type="project" value="GOC"/>
</dbReference>
<evidence type="ECO:0000256" key="7">
    <source>
        <dbReference type="SAM" id="MobiDB-lite"/>
    </source>
</evidence>
<reference evidence="10" key="1">
    <citation type="submission" date="2016-05" db="EMBL/GenBank/DDBJ databases">
        <title>Comparative genomics of biotechnologically important yeasts.</title>
        <authorList>
            <consortium name="DOE Joint Genome Institute"/>
            <person name="Riley R."/>
            <person name="Haridas S."/>
            <person name="Wolfe K.H."/>
            <person name="Lopes M.R."/>
            <person name="Hittinger C.T."/>
            <person name="Goker M."/>
            <person name="Salamov A."/>
            <person name="Wisecaver J."/>
            <person name="Long T.M."/>
            <person name="Aerts A.L."/>
            <person name="Barry K."/>
            <person name="Choi C."/>
            <person name="Clum A."/>
            <person name="Coughlan A.Y."/>
            <person name="Deshpande S."/>
            <person name="Douglass A.P."/>
            <person name="Hanson S.J."/>
            <person name="Klenk H.-P."/>
            <person name="Labutti K."/>
            <person name="Lapidus A."/>
            <person name="Lindquist E."/>
            <person name="Lipzen A."/>
            <person name="Meier-Kolthoff J.P."/>
            <person name="Ohm R.A."/>
            <person name="Otillar R.P."/>
            <person name="Pangilinan J."/>
            <person name="Peng Y."/>
            <person name="Rokas A."/>
            <person name="Rosa C.A."/>
            <person name="Scheuner C."/>
            <person name="Sibirny A.A."/>
            <person name="Slot J.C."/>
            <person name="Stielow J.B."/>
            <person name="Sun H."/>
            <person name="Kurtzman C.P."/>
            <person name="Blackwell M."/>
            <person name="Grigoriev I.V."/>
            <person name="Jeffries T.W."/>
        </authorList>
    </citation>
    <scope>NUCLEOTIDE SEQUENCE [LARGE SCALE GENOMIC DNA]</scope>
    <source>
        <strain evidence="10">NRRL Y-2460</strain>
    </source>
</reference>
<feature type="region of interest" description="Disordered" evidence="7">
    <location>
        <begin position="692"/>
        <end position="732"/>
    </location>
</feature>
<dbReference type="Gene3D" id="1.25.10.10">
    <property type="entry name" value="Leucine-rich Repeat Variant"/>
    <property type="match status" value="1"/>
</dbReference>
<accession>A0A1E4U0H6</accession>
<dbReference type="GO" id="GO:0030276">
    <property type="term" value="F:clathrin binding"/>
    <property type="evidence" value="ECO:0007669"/>
    <property type="project" value="EnsemblFungi"/>
</dbReference>
<proteinExistence type="inferred from homology"/>
<comment type="function">
    <text evidence="6">Adaptins are components of the adaptor complexes which link clathrin to receptors in coated vesicles. Clathrin-associated protein complexes are believed to interact with the cytoplasmic tails of membrane proteins, leading to their selection and concentration.</text>
</comment>
<comment type="similarity">
    <text evidence="2 6">Belongs to the adaptor complexes large subunit family.</text>
</comment>
<dbReference type="GO" id="GO:0030121">
    <property type="term" value="C:AP-1 adaptor complex"/>
    <property type="evidence" value="ECO:0007669"/>
    <property type="project" value="EnsemblFungi"/>
</dbReference>
<keyword evidence="10" id="KW-1185">Reference proteome</keyword>
<evidence type="ECO:0000256" key="5">
    <source>
        <dbReference type="ARBA" id="ARBA00023136"/>
    </source>
</evidence>
<feature type="compositionally biased region" description="Low complexity" evidence="7">
    <location>
        <begin position="650"/>
        <end position="671"/>
    </location>
</feature>
<organism evidence="9 10">
    <name type="scientific">Pachysolen tannophilus NRRL Y-2460</name>
    <dbReference type="NCBI Taxonomy" id="669874"/>
    <lineage>
        <taxon>Eukaryota</taxon>
        <taxon>Fungi</taxon>
        <taxon>Dikarya</taxon>
        <taxon>Ascomycota</taxon>
        <taxon>Saccharomycotina</taxon>
        <taxon>Pichiomycetes</taxon>
        <taxon>Pachysolenaceae</taxon>
        <taxon>Pachysolen</taxon>
    </lineage>
</organism>
<dbReference type="PIRSF" id="PIRSF002291">
    <property type="entry name" value="AP_complex_beta"/>
    <property type="match status" value="1"/>
</dbReference>
<evidence type="ECO:0000313" key="9">
    <source>
        <dbReference type="EMBL" id="ODV97523.1"/>
    </source>
</evidence>
<dbReference type="InterPro" id="IPR026739">
    <property type="entry name" value="AP_beta"/>
</dbReference>
<dbReference type="InterPro" id="IPR016342">
    <property type="entry name" value="AP_complex_bsu_1_2_4"/>
</dbReference>
<dbReference type="GO" id="GO:0006886">
    <property type="term" value="P:intracellular protein transport"/>
    <property type="evidence" value="ECO:0007669"/>
    <property type="project" value="InterPro"/>
</dbReference>
<keyword evidence="5 6" id="KW-0472">Membrane</keyword>
<dbReference type="InterPro" id="IPR016024">
    <property type="entry name" value="ARM-type_fold"/>
</dbReference>
<evidence type="ECO:0000256" key="3">
    <source>
        <dbReference type="ARBA" id="ARBA00022448"/>
    </source>
</evidence>
<evidence type="ECO:0000256" key="1">
    <source>
        <dbReference type="ARBA" id="ARBA00004308"/>
    </source>
</evidence>
<comment type="subcellular location">
    <subcellularLocation>
        <location evidence="1">Endomembrane system</location>
    </subcellularLocation>
</comment>
<dbReference type="PANTHER" id="PTHR11134">
    <property type="entry name" value="ADAPTOR COMPLEX SUBUNIT BETA FAMILY MEMBER"/>
    <property type="match status" value="1"/>
</dbReference>
<dbReference type="GO" id="GO:0006896">
    <property type="term" value="P:Golgi to vacuole transport"/>
    <property type="evidence" value="ECO:0007669"/>
    <property type="project" value="EnsemblFungi"/>
</dbReference>
<name>A0A1E4U0H6_PACTA</name>
<evidence type="ECO:0000256" key="2">
    <source>
        <dbReference type="ARBA" id="ARBA00006613"/>
    </source>
</evidence>
<sequence>MTSLEKRLKKIFGAPRKGETFELRSGLVSQYADERKDSIKRVIAAMTVGKDVSSLFPDVLKNISTHDLEQKKLVYLYLMNYAKTNPELCILAVNTFVQDTEDPNPLVRALAIRTMGCIRVDKIVDYMEIPLNRTLTDDNPYVRKTAAICVAKLFDLNKEICLENGFLDILLKLVDDSNPMVVANAISALLEIQSSNTNDFLGGKFLKIDDKILKKLLMTLNECTEWGRITILTALSEFTSTSSEDASHIIDRVTPQLQHENPAVVLASIKTILKHFENLQSKAQTEAILKKLSAPLISLLSTPPEIQYVALRNIRIILEKYPNLLSRELRVFFVKYNDPAYLKLEKIEILVRLSNDANAALLLSELKEYSMEIDTDFVKRSVRAIGQVAIKLQKSSKLAVDILYDLLTTRTSYVINEGIIVLQNILRRYPEAFVTTIIPIIADLSIDDLDEPESISSYVWIVGQYCKSIPHLDLKLQQIISNYYDIDPAIQLAILSCIVKINLVKPSKDSQQYLQTILNLSTQQVEDADVRDKSYIYWRMLSANDSELSKSIILKKLPILNSTIEKIPTTLLNELIDELSTLSSVYHEPSEMFIEADAKAKSKNYILDTKENSKIEDLQRMAKNEIVNNAVKAENLLDFDDDDEYEGFDDANSSSNTNHTGNNNNNGVSSNVDVLDELNDLFAGLSSGPTVATNNNNNNNNNNINNNNTINFNNAGGNDTTKKTNEDLLSLF</sequence>
<protein>
    <recommendedName>
        <fullName evidence="6">AP complex subunit beta</fullName>
    </recommendedName>
</protein>
<feature type="compositionally biased region" description="Low complexity" evidence="7">
    <location>
        <begin position="692"/>
        <end position="718"/>
    </location>
</feature>
<dbReference type="Proteomes" id="UP000094236">
    <property type="component" value="Unassembled WGS sequence"/>
</dbReference>
<dbReference type="AlphaFoldDB" id="A0A1E4U0H6"/>
<dbReference type="STRING" id="669874.A0A1E4U0H6"/>
<dbReference type="SUPFAM" id="SSF48371">
    <property type="entry name" value="ARM repeat"/>
    <property type="match status" value="1"/>
</dbReference>
<feature type="domain" description="Clathrin/coatomer adaptor adaptin-like N-terminal" evidence="8">
    <location>
        <begin position="17"/>
        <end position="543"/>
    </location>
</feature>
<dbReference type="Pfam" id="PF01602">
    <property type="entry name" value="Adaptin_N"/>
    <property type="match status" value="1"/>
</dbReference>
<feature type="region of interest" description="Disordered" evidence="7">
    <location>
        <begin position="644"/>
        <end position="671"/>
    </location>
</feature>